<dbReference type="HOGENOM" id="CLU_2610293_0_0_1"/>
<sequence length="79" mass="8500">MAGEGAIEVELAIEVAGEAVGRRGFSGDGYGRWYCHLERSSLGWSDTVNNSVVGGLITNKCTSKFIWGSSRFLELLPSC</sequence>
<evidence type="ECO:0000313" key="1">
    <source>
        <dbReference type="EnsemblPlants" id="ORUFI08G01550.1"/>
    </source>
</evidence>
<dbReference type="AlphaFoldDB" id="A0A0E0QDR5"/>
<accession>A0A0E0QDR5</accession>
<proteinExistence type="predicted"/>
<reference evidence="2" key="1">
    <citation type="submission" date="2013-06" db="EMBL/GenBank/DDBJ databases">
        <authorList>
            <person name="Zhao Q."/>
        </authorList>
    </citation>
    <scope>NUCLEOTIDE SEQUENCE</scope>
    <source>
        <strain evidence="2">cv. W1943</strain>
    </source>
</reference>
<dbReference type="Proteomes" id="UP000008022">
    <property type="component" value="Unassembled WGS sequence"/>
</dbReference>
<keyword evidence="2" id="KW-1185">Reference proteome</keyword>
<reference evidence="1" key="2">
    <citation type="submission" date="2015-06" db="UniProtKB">
        <authorList>
            <consortium name="EnsemblPlants"/>
        </authorList>
    </citation>
    <scope>IDENTIFICATION</scope>
</reference>
<name>A0A0E0QDR5_ORYRU</name>
<protein>
    <submittedName>
        <fullName evidence="1">Uncharacterized protein</fullName>
    </submittedName>
</protein>
<evidence type="ECO:0000313" key="2">
    <source>
        <dbReference type="Proteomes" id="UP000008022"/>
    </source>
</evidence>
<dbReference type="Gramene" id="ORUFI08G01550.1">
    <property type="protein sequence ID" value="ORUFI08G01550.1"/>
    <property type="gene ID" value="ORUFI08G01550"/>
</dbReference>
<dbReference type="EnsemblPlants" id="ORUFI08G01550.1">
    <property type="protein sequence ID" value="ORUFI08G01550.1"/>
    <property type="gene ID" value="ORUFI08G01550"/>
</dbReference>
<organism evidence="1 2">
    <name type="scientific">Oryza rufipogon</name>
    <name type="common">Brownbeard rice</name>
    <name type="synonym">Asian wild rice</name>
    <dbReference type="NCBI Taxonomy" id="4529"/>
    <lineage>
        <taxon>Eukaryota</taxon>
        <taxon>Viridiplantae</taxon>
        <taxon>Streptophyta</taxon>
        <taxon>Embryophyta</taxon>
        <taxon>Tracheophyta</taxon>
        <taxon>Spermatophyta</taxon>
        <taxon>Magnoliopsida</taxon>
        <taxon>Liliopsida</taxon>
        <taxon>Poales</taxon>
        <taxon>Poaceae</taxon>
        <taxon>BOP clade</taxon>
        <taxon>Oryzoideae</taxon>
        <taxon>Oryzeae</taxon>
        <taxon>Oryzinae</taxon>
        <taxon>Oryza</taxon>
    </lineage>
</organism>